<feature type="chain" id="PRO_5016324602" evidence="1">
    <location>
        <begin position="21"/>
        <end position="1695"/>
    </location>
</feature>
<dbReference type="InterPro" id="IPR026341">
    <property type="entry name" value="T9SS_type_B"/>
</dbReference>
<evidence type="ECO:0000259" key="2">
    <source>
        <dbReference type="Pfam" id="PF17517"/>
    </source>
</evidence>
<keyword evidence="4" id="KW-1185">Reference proteome</keyword>
<dbReference type="RefSeq" id="WP_112113730.1">
    <property type="nucleotide sequence ID" value="NZ_QLSZ01000010.1"/>
</dbReference>
<protein>
    <submittedName>
        <fullName evidence="3">Gliding motility-associated-like protein</fullName>
    </submittedName>
</protein>
<evidence type="ECO:0000313" key="3">
    <source>
        <dbReference type="EMBL" id="RAR70602.1"/>
    </source>
</evidence>
<dbReference type="Proteomes" id="UP000248840">
    <property type="component" value="Unassembled WGS sequence"/>
</dbReference>
<dbReference type="EMBL" id="QLSZ01000010">
    <property type="protein sequence ID" value="RAR70602.1"/>
    <property type="molecule type" value="Genomic_DNA"/>
</dbReference>
<dbReference type="NCBIfam" id="TIGR04131">
    <property type="entry name" value="Bac_Flav_CTERM"/>
    <property type="match status" value="1"/>
</dbReference>
<evidence type="ECO:0000256" key="1">
    <source>
        <dbReference type="SAM" id="SignalP"/>
    </source>
</evidence>
<name>A0A328YEZ9_9FLAO</name>
<dbReference type="InterPro" id="IPR035234">
    <property type="entry name" value="IgGFc-bd_N"/>
</dbReference>
<dbReference type="Gene3D" id="2.60.40.10">
    <property type="entry name" value="Immunoglobulins"/>
    <property type="match status" value="1"/>
</dbReference>
<dbReference type="InterPro" id="IPR013783">
    <property type="entry name" value="Ig-like_fold"/>
</dbReference>
<reference evidence="3 4" key="1">
    <citation type="submission" date="2018-06" db="EMBL/GenBank/DDBJ databases">
        <title>Genomic Encyclopedia of Archaeal and Bacterial Type Strains, Phase II (KMG-II): from individual species to whole genera.</title>
        <authorList>
            <person name="Goeker M."/>
        </authorList>
    </citation>
    <scope>NUCLEOTIDE SEQUENCE [LARGE SCALE GENOMIC DNA]</scope>
    <source>
        <strain evidence="3 4">DSM 25663</strain>
    </source>
</reference>
<dbReference type="Pfam" id="PF13585">
    <property type="entry name" value="CHU_C"/>
    <property type="match status" value="1"/>
</dbReference>
<dbReference type="Pfam" id="PF17517">
    <property type="entry name" value="IgGFc_binding"/>
    <property type="match status" value="1"/>
</dbReference>
<feature type="domain" description="IgGFc-binding protein N-terminal" evidence="2">
    <location>
        <begin position="136"/>
        <end position="448"/>
    </location>
</feature>
<evidence type="ECO:0000313" key="4">
    <source>
        <dbReference type="Proteomes" id="UP000248840"/>
    </source>
</evidence>
<comment type="caution">
    <text evidence="3">The sequence shown here is derived from an EMBL/GenBank/DDBJ whole genome shotgun (WGS) entry which is preliminary data.</text>
</comment>
<accession>A0A328YEZ9</accession>
<keyword evidence="1" id="KW-0732">Signal</keyword>
<sequence>MKNTILKIALFTLLSMNCFAQFSKTHYIPPLSNSDAQEPQGQYIYISCPSVTPVNFQIQEIGGNVISGVVSRDTPYVYSVGAGFDTQLLISRSDVNTIKHNKGYIIQAQDLVYVNVRLTSTPQNYQAGGIVSKGSAALGTKFRIGGFVNTSVPSTTNNHYTFASILATENNTTISFGDIKTGVQLINNTAAGNTPSNITLNAGDSFIIAVEGPTNANRDGLIGASITSDKPIAVNCGSFAGSDGDTTNLDLGMDQIVSAERTGSEYIFIKGSGVDVTERPILIANEDNTVIYLNGNTTPVTTLNSGQYLALTGADFSSNNNLYVKSSKNIFAFQGIGGSSSQANQNMHFVPPLSCQTPKSINNIPLINEVGDLTDFEGTVCIVTKTGATLDFIIDGVSYTFATLPSSLSVTGPLTVTGNPDFVTYTIQGLTGNVSVFSSQQVYLSYYGSSGAATYGGFYSGFTFKPEIVFQTGASSTADCLPNVNLTVNSISNFDVYQWYLNGNPIAGATSNSYTPLVPGYYKVKASLTDCGIDFFSDEIPVSSCPPDTDSDGINDNIDADIDNDGLTNCTESYGNQIISLTNTASGSISAGSTNYTFTGQITTSTNSSTTPFSGFSDGSFITDLPAGKGNWVKYALTFSNALSLKMEYVTTANTTDLIDSNGEFIINAPINKTITVLNPNNQLLIDTNYDGIYESGITQYSSFEIRFRLNSTTPLAAGSGTFQFLTNGSNTFSMTHKNLSDSSIDKATFKISATCIAKDSDNDGIPDQNDYDSDNDGIPDLVESQGLNFFPLLNVDSNQDGIDNVFGTGITAVDSDHDGIPDYLDLDSDNDGIYDLVESNSNATDTNNDGIVDGTSFGTNGLADSLETSADSGQLNYTLADTDGDTANNYIDLDSDGDGCNDVIEAGFLDPNNDGLLGSIAPPTVNPKGVVTSGVGYTTPNANYIIGAPIIIINQPQDQITCELQSATFTISTNSIDSYQWQLSTDGGTTWTNVLNNALYSGATTSTLNISSVSPSMSGTKFRVLLNKVGNSCGQTSAVATLTTFALPVLNIITLKQCDDDTDGIANFNLTVNNALISANSTTETFTYFTSAIGANTNDVSQQITNPFVYSSSNGTVWVRVENNNHCYSITQIHLIVSVTQLPISFVIPNQYKCDDYVDAINNQYDGVSSFDLSAIYTSVQNQLTPPYSNYSINFYKILNDFNAEIDTNGNSLAITNITNYRNIGYPNQQTIWVKVNSSIDNTCFGYKTFSLIVEPTPVFHSVGINDEVHHCDDDQDGTYGFDTSTLVSTILQGQTNVSVTFYDAGIPITLPNPFFVTNTKTITVRLTNNPSLASDGPCYYEKDIHFVVDTLPQVFASSLSFVACDDETNPIYQNGIYPFNTTGVESTLLGTQTGMALSFTMQDGTILQHLPNPFNSINQNVTATVTNPLNTTCPVTATLPFVVHPLPLVNLNTNGLDDTLICSNTTNSYVTINAGVLNSTLINNYTYQWYLDGVLLPGKTTYAISVNTGGLYTVVVTNTFGCSETRKIKVNTSVIANINSIIVSDFSENNTVSIIVTGNGDYVYSLDDAYGPYQTSNTFENVPMGIYTAYVKDLNGCGIAEETFSVLGAPKFFTPNGDGYHDTWNLVGITANYLPNTTIRIYDRYGKLIKQLAALGAGWDGTYNGILAPSDDYWYQASLQDGRIIKGHFSLKR</sequence>
<organism evidence="3 4">
    <name type="scientific">Flavobacterium aciduliphilum</name>
    <dbReference type="NCBI Taxonomy" id="1101402"/>
    <lineage>
        <taxon>Bacteria</taxon>
        <taxon>Pseudomonadati</taxon>
        <taxon>Bacteroidota</taxon>
        <taxon>Flavobacteriia</taxon>
        <taxon>Flavobacteriales</taxon>
        <taxon>Flavobacteriaceae</taxon>
        <taxon>Flavobacterium</taxon>
    </lineage>
</organism>
<proteinExistence type="predicted"/>
<dbReference type="OrthoDB" id="9765926at2"/>
<feature type="signal peptide" evidence="1">
    <location>
        <begin position="1"/>
        <end position="20"/>
    </location>
</feature>
<gene>
    <name evidence="3" type="ORF">CLV55_1102</name>
</gene>